<keyword evidence="1" id="KW-0472">Membrane</keyword>
<protein>
    <submittedName>
        <fullName evidence="2">Uncharacterized protein</fullName>
    </submittedName>
</protein>
<keyword evidence="1" id="KW-1133">Transmembrane helix</keyword>
<feature type="transmembrane region" description="Helical" evidence="1">
    <location>
        <begin position="124"/>
        <end position="148"/>
    </location>
</feature>
<organism evidence="2">
    <name type="scientific">Streptomyces sp. R28</name>
    <dbReference type="NCBI Taxonomy" id="3238628"/>
    <lineage>
        <taxon>Bacteria</taxon>
        <taxon>Bacillati</taxon>
        <taxon>Actinomycetota</taxon>
        <taxon>Actinomycetes</taxon>
        <taxon>Kitasatosporales</taxon>
        <taxon>Streptomycetaceae</taxon>
        <taxon>Streptomyces</taxon>
    </lineage>
</organism>
<dbReference type="RefSeq" id="WP_369169978.1">
    <property type="nucleotide sequence ID" value="NZ_CP163439.1"/>
</dbReference>
<dbReference type="AlphaFoldDB" id="A0AB39PZN2"/>
<gene>
    <name evidence="2" type="ORF">AB5J49_19935</name>
</gene>
<evidence type="ECO:0000256" key="1">
    <source>
        <dbReference type="SAM" id="Phobius"/>
    </source>
</evidence>
<accession>A0AB39PZN2</accession>
<proteinExistence type="predicted"/>
<name>A0AB39PZN2_9ACTN</name>
<feature type="transmembrane region" description="Helical" evidence="1">
    <location>
        <begin position="66"/>
        <end position="85"/>
    </location>
</feature>
<reference evidence="2" key="1">
    <citation type="submission" date="2024-07" db="EMBL/GenBank/DDBJ databases">
        <authorList>
            <person name="Yu S.T."/>
        </authorList>
    </citation>
    <scope>NUCLEOTIDE SEQUENCE</scope>
    <source>
        <strain evidence="2">R28</strain>
    </source>
</reference>
<evidence type="ECO:0000313" key="2">
    <source>
        <dbReference type="EMBL" id="XDQ35421.1"/>
    </source>
</evidence>
<dbReference type="EMBL" id="CP163439">
    <property type="protein sequence ID" value="XDQ35421.1"/>
    <property type="molecule type" value="Genomic_DNA"/>
</dbReference>
<keyword evidence="1" id="KW-0812">Transmembrane</keyword>
<feature type="transmembrane region" description="Helical" evidence="1">
    <location>
        <begin position="41"/>
        <end position="60"/>
    </location>
</feature>
<sequence>MTALSEGSGAGVGGRAPLDADRIKHLEFIQATITRLGTNSFLVKGWALTLAAGLLALSASRLSWQLAAVGVVPLLCFWHLDCFFLRQERAFRRLYDAARVPDSTVEVLSMNVAPYLARMPWPEVWLTPTLLLFYTPLLLADLALVVIAL</sequence>